<dbReference type="EMBL" id="CP129970">
    <property type="protein sequence ID" value="WKK84246.2"/>
    <property type="molecule type" value="Genomic_DNA"/>
</dbReference>
<keyword evidence="2 3" id="KW-0802">TPR repeat</keyword>
<evidence type="ECO:0000256" key="4">
    <source>
        <dbReference type="SAM" id="MobiDB-lite"/>
    </source>
</evidence>
<dbReference type="InterPro" id="IPR011990">
    <property type="entry name" value="TPR-like_helical_dom_sf"/>
</dbReference>
<organism evidence="5 6">
    <name type="scientific">Marivirga arenosa</name>
    <dbReference type="NCBI Taxonomy" id="3059076"/>
    <lineage>
        <taxon>Bacteria</taxon>
        <taxon>Pseudomonadati</taxon>
        <taxon>Bacteroidota</taxon>
        <taxon>Cytophagia</taxon>
        <taxon>Cytophagales</taxon>
        <taxon>Marivirgaceae</taxon>
        <taxon>Marivirga</taxon>
    </lineage>
</organism>
<dbReference type="Pfam" id="PF13432">
    <property type="entry name" value="TPR_16"/>
    <property type="match status" value="6"/>
</dbReference>
<keyword evidence="6" id="KW-1185">Reference proteome</keyword>
<dbReference type="Gene3D" id="1.25.40.10">
    <property type="entry name" value="Tetratricopeptide repeat domain"/>
    <property type="match status" value="8"/>
</dbReference>
<evidence type="ECO:0000313" key="6">
    <source>
        <dbReference type="Proteomes" id="UP001244443"/>
    </source>
</evidence>
<evidence type="ECO:0000313" key="5">
    <source>
        <dbReference type="EMBL" id="WKK84246.2"/>
    </source>
</evidence>
<feature type="repeat" description="TPR" evidence="3">
    <location>
        <begin position="540"/>
        <end position="573"/>
    </location>
</feature>
<dbReference type="InterPro" id="IPR019734">
    <property type="entry name" value="TPR_rpt"/>
</dbReference>
<dbReference type="InterPro" id="IPR006597">
    <property type="entry name" value="Sel1-like"/>
</dbReference>
<dbReference type="PANTHER" id="PTHR45586:SF15">
    <property type="entry name" value="TPR REPEAT-CONTAINING PROTEIN YPIA"/>
    <property type="match status" value="1"/>
</dbReference>
<dbReference type="Pfam" id="PF13181">
    <property type="entry name" value="TPR_8"/>
    <property type="match status" value="1"/>
</dbReference>
<dbReference type="AlphaFoldDB" id="A0AA49GHX0"/>
<dbReference type="SMART" id="SM00671">
    <property type="entry name" value="SEL1"/>
    <property type="match status" value="3"/>
</dbReference>
<reference evidence="5" key="1">
    <citation type="submission" date="2023-08" db="EMBL/GenBank/DDBJ databases">
        <title>Comparative genomics and taxonomic characterization of three novel marine species of genus Marivirga.</title>
        <authorList>
            <person name="Muhammad N."/>
            <person name="Kim S.-G."/>
        </authorList>
    </citation>
    <scope>NUCLEOTIDE SEQUENCE [LARGE SCALE GENOMIC DNA]</scope>
    <source>
        <strain evidence="5">ABR2-2</strain>
    </source>
</reference>
<feature type="region of interest" description="Disordered" evidence="4">
    <location>
        <begin position="1002"/>
        <end position="1031"/>
    </location>
</feature>
<feature type="repeat" description="TPR" evidence="3">
    <location>
        <begin position="103"/>
        <end position="136"/>
    </location>
</feature>
<gene>
    <name evidence="5" type="ORF">QYS48_18915</name>
</gene>
<accession>A0AA49GHX0</accession>
<sequence length="1031" mass="119642">MIKNILIAGILIAFPFTLFSQYAFVNEGENDIYSNALSLYKDKQYSAAQHKFEEYVQHKNADQLKAKNAEYYGALISIYLYQNDGEKRIKSFVESNPSHPKAFEAYFELANFYFREKNYAKAIQYYQKTDDNVLNEEDQKDYQFKLAYSYFSRRAFDEALPLFNQLKRRNNEYQSAANYYAGYINFNQGSFDNALIDLERAAENDTYKVSTANMIANIYYQKGDYKALIEHAETLLPQLSRIDALNIKLLIGDAYFNQNEYSKASQYFQEYRDASRSKLDRELLYRMGYVAYQQKDFEEAVQLFEEVGIEKDSLSQFNAYYLGELYLKNENYRYAANAYEQAKLLDFNRGITEESHFQLAKLYLQESNISKAVSELKSFISQYPKSSYVTEAKELLSEAYLNSNEYNQAIEFIESIQSKSLKLKQAYQKVTFLQGAEYFNQANYFRAVQLFQKSVEYPQDKTLLGETYFWMGESYSTGKKYKDAIAAYQKSFNYSVEKDDWFSSLNYGIAHALYNDKQFEKALGYFNAYVKKGRKAIYYQDALIRLADCYYVTKSYELALDYYQRAIGEKNANIDYAYFQKGIINAINGKNTLANQSFDKIINDYKNSNYYDNAIFQKAQLAFESGQYQTAINGFTNLLKNLPQSPLRPYSYAKRALAYFNLQQYEKAEGDYKLILNNYLTHSTANGALAGLQELYGIMNKEEDLDQYLTAYKNANPNDGEVTKIEFDAAQSLYFNQKYDRAIASFQAYINNYPDHSLTADAKYYLADSYYRNNQFNEALDLFYEVVESNNTAFNKRSILKIAEIELQNKAYDKARLYFSKLLDNAENKKDKFNAYTGLMEIAKSQSDYSKMIYYADLIIKEAAVNANAVNEAYLNKGMANYYQGKYDEAKVSFQNAVNAAKDEYAAESKYMIALMQYNSEEYQESINTLFELNKTYNSYSTWLGKSFLLIADNYYAMGESFQAKATLNSIIENSDSKILKDEAQLKLDLIKEEETRLDGIETDSISSKKNDSISNSLEMNEVIENDSTKN</sequence>
<name>A0AA49GHX0_9BACT</name>
<protein>
    <submittedName>
        <fullName evidence="5">Tetratricopeptide repeat protein</fullName>
    </submittedName>
</protein>
<dbReference type="Pfam" id="PF13174">
    <property type="entry name" value="TPR_6"/>
    <property type="match status" value="2"/>
</dbReference>
<keyword evidence="1" id="KW-0677">Repeat</keyword>
<dbReference type="SMART" id="SM00028">
    <property type="entry name" value="TPR"/>
    <property type="match status" value="16"/>
</dbReference>
<evidence type="ECO:0000256" key="1">
    <source>
        <dbReference type="ARBA" id="ARBA00022737"/>
    </source>
</evidence>
<dbReference type="PANTHER" id="PTHR45586">
    <property type="entry name" value="TPR REPEAT-CONTAINING PROTEIN PA4667"/>
    <property type="match status" value="1"/>
</dbReference>
<feature type="repeat" description="TPR" evidence="3">
    <location>
        <begin position="871"/>
        <end position="904"/>
    </location>
</feature>
<feature type="repeat" description="TPR" evidence="3">
    <location>
        <begin position="760"/>
        <end position="793"/>
    </location>
</feature>
<dbReference type="Proteomes" id="UP001244443">
    <property type="component" value="Chromosome"/>
</dbReference>
<dbReference type="RefSeq" id="WP_308356749.1">
    <property type="nucleotide sequence ID" value="NZ_CP129970.2"/>
</dbReference>
<dbReference type="InterPro" id="IPR051012">
    <property type="entry name" value="CellSynth/LPSAsmb/PSIAsmb"/>
</dbReference>
<dbReference type="SUPFAM" id="SSF48452">
    <property type="entry name" value="TPR-like"/>
    <property type="match status" value="6"/>
</dbReference>
<evidence type="ECO:0000256" key="2">
    <source>
        <dbReference type="ARBA" id="ARBA00022803"/>
    </source>
</evidence>
<evidence type="ECO:0000256" key="3">
    <source>
        <dbReference type="PROSITE-ProRule" id="PRU00339"/>
    </source>
</evidence>
<proteinExistence type="predicted"/>
<dbReference type="PROSITE" id="PS50005">
    <property type="entry name" value="TPR"/>
    <property type="match status" value="4"/>
</dbReference>